<dbReference type="AlphaFoldDB" id="A0A0V0Z183"/>
<protein>
    <submittedName>
        <fullName evidence="1">Uncharacterized protein</fullName>
    </submittedName>
</protein>
<dbReference type="Proteomes" id="UP000054776">
    <property type="component" value="Unassembled WGS sequence"/>
</dbReference>
<name>A0A0V0Z183_TRISP</name>
<dbReference type="PANTHER" id="PTHR47331">
    <property type="entry name" value="PHD-TYPE DOMAIN-CONTAINING PROTEIN"/>
    <property type="match status" value="1"/>
</dbReference>
<evidence type="ECO:0000313" key="2">
    <source>
        <dbReference type="Proteomes" id="UP000054776"/>
    </source>
</evidence>
<accession>A0A0V0Z183</accession>
<dbReference type="EMBL" id="JYDH01003170">
    <property type="protein sequence ID" value="KRY06341.1"/>
    <property type="molecule type" value="Genomic_DNA"/>
</dbReference>
<proteinExistence type="predicted"/>
<dbReference type="InParanoid" id="A0A0V0Z183"/>
<evidence type="ECO:0000313" key="1">
    <source>
        <dbReference type="EMBL" id="KRY06341.1"/>
    </source>
</evidence>
<feature type="non-terminal residue" evidence="1">
    <location>
        <position position="1"/>
    </location>
</feature>
<gene>
    <name evidence="1" type="ORF">T01_9117</name>
</gene>
<reference evidence="1 2" key="1">
    <citation type="submission" date="2015-01" db="EMBL/GenBank/DDBJ databases">
        <title>Evolution of Trichinella species and genotypes.</title>
        <authorList>
            <person name="Korhonen P.K."/>
            <person name="Edoardo P."/>
            <person name="Giuseppe L.R."/>
            <person name="Gasser R.B."/>
        </authorList>
    </citation>
    <scope>NUCLEOTIDE SEQUENCE [LARGE SCALE GENOMIC DNA]</scope>
    <source>
        <strain evidence="1">ISS3</strain>
    </source>
</reference>
<keyword evidence="2" id="KW-1185">Reference proteome</keyword>
<comment type="caution">
    <text evidence="1">The sequence shown here is derived from an EMBL/GenBank/DDBJ whole genome shotgun (WGS) entry which is preliminary data.</text>
</comment>
<feature type="non-terminal residue" evidence="1">
    <location>
        <position position="119"/>
    </location>
</feature>
<dbReference type="OrthoDB" id="5917660at2759"/>
<organism evidence="1 2">
    <name type="scientific">Trichinella spiralis</name>
    <name type="common">Trichina worm</name>
    <dbReference type="NCBI Taxonomy" id="6334"/>
    <lineage>
        <taxon>Eukaryota</taxon>
        <taxon>Metazoa</taxon>
        <taxon>Ecdysozoa</taxon>
        <taxon>Nematoda</taxon>
        <taxon>Enoplea</taxon>
        <taxon>Dorylaimia</taxon>
        <taxon>Trichinellida</taxon>
        <taxon>Trichinellidae</taxon>
        <taxon>Trichinella</taxon>
    </lineage>
</organism>
<dbReference type="PANTHER" id="PTHR47331:SF5">
    <property type="entry name" value="RIBONUCLEASE H"/>
    <property type="match status" value="1"/>
</dbReference>
<sequence>LAEQRLQAMESSIMKDPAKQLAYSTVIEEYIRNGWVEEVTSQHEQNGKTWYLPHHAVYKTVNGELKCRIVFDGSAKYGGVSLNQCLETGPNLQTDLVGVLLRFRQYQIAVQADIEKMYL</sequence>